<gene>
    <name evidence="10" type="primary">gad3</name>
</gene>
<keyword evidence="9" id="KW-0472">Membrane</keyword>
<sequence>KKMRSIVGWADDEGDGLFCPGGTISNLYSILLARYHFYPEVKTRGMGALPRLAMFTSEHSHYSVKKSAAVLGIGTENVVVVKCDERGKIIPAALETSIATAKEKGLVPFYVNATAGTTVYGAFDPLNAIADICHSHTLWMHVDVSVFFFLCLPQLCATYFCFLFIFCFIFRACSVTWNPHKMMGVPLQCSAILVKKRGLLQECNKLGAQYLFQTDKPYDVSYDTGDKSIQCGRHVDVFKLWLMWKAKGSDGFGSQVNKCLENAEYLYDQLQKRTEFELVFKNKPEHSNVCFWYIPPSLRSLPPGSDRDRRLHQVAPRIKGRMMEKGSVLIGYQPLGTKVNFFRCVFSNPATQQEDIDFLLDEMCKLGADL</sequence>
<comment type="similarity">
    <text evidence="2 8">Belongs to the group II decarboxylase family.</text>
</comment>
<dbReference type="GO" id="GO:0048786">
    <property type="term" value="C:presynaptic active zone"/>
    <property type="evidence" value="ECO:0007669"/>
    <property type="project" value="TreeGrafter"/>
</dbReference>
<name>A0A668T4E7_OREAU</name>
<evidence type="ECO:0000256" key="5">
    <source>
        <dbReference type="ARBA" id="ARBA00022898"/>
    </source>
</evidence>
<evidence type="ECO:0000313" key="10">
    <source>
        <dbReference type="Ensembl" id="ENSOABP00000021919.1"/>
    </source>
</evidence>
<evidence type="ECO:0000256" key="3">
    <source>
        <dbReference type="ARBA" id="ARBA00011738"/>
    </source>
</evidence>
<protein>
    <recommendedName>
        <fullName evidence="12">Glutamate decarboxylase 1a</fullName>
    </recommendedName>
</protein>
<dbReference type="Pfam" id="PF00282">
    <property type="entry name" value="Pyridoxal_deC"/>
    <property type="match status" value="1"/>
</dbReference>
<dbReference type="PANTHER" id="PTHR45677:SF14">
    <property type="entry name" value="GLUTAMATE DECARBOXYLASE 1-LIKE"/>
    <property type="match status" value="1"/>
</dbReference>
<evidence type="ECO:0000256" key="9">
    <source>
        <dbReference type="SAM" id="Phobius"/>
    </source>
</evidence>
<evidence type="ECO:0008006" key="12">
    <source>
        <dbReference type="Google" id="ProtNLM"/>
    </source>
</evidence>
<keyword evidence="9" id="KW-1133">Transmembrane helix</keyword>
<keyword evidence="5 7" id="KW-0663">Pyridoxal phosphate</keyword>
<reference evidence="10" key="2">
    <citation type="submission" date="2025-09" db="UniProtKB">
        <authorList>
            <consortium name="Ensembl"/>
        </authorList>
    </citation>
    <scope>IDENTIFICATION</scope>
</reference>
<evidence type="ECO:0000256" key="6">
    <source>
        <dbReference type="ARBA" id="ARBA00023239"/>
    </source>
</evidence>
<comment type="cofactor">
    <cofactor evidence="1 7 8">
        <name>pyridoxal 5'-phosphate</name>
        <dbReference type="ChEBI" id="CHEBI:597326"/>
    </cofactor>
</comment>
<keyword evidence="11" id="KW-1185">Reference proteome</keyword>
<dbReference type="GO" id="GO:0005737">
    <property type="term" value="C:cytoplasm"/>
    <property type="evidence" value="ECO:0007669"/>
    <property type="project" value="TreeGrafter"/>
</dbReference>
<dbReference type="PANTHER" id="PTHR45677">
    <property type="entry name" value="GLUTAMATE DECARBOXYLASE-RELATED"/>
    <property type="match status" value="1"/>
</dbReference>
<evidence type="ECO:0000256" key="8">
    <source>
        <dbReference type="RuleBase" id="RU000382"/>
    </source>
</evidence>
<proteinExistence type="inferred from homology"/>
<reference evidence="10" key="1">
    <citation type="submission" date="2025-08" db="UniProtKB">
        <authorList>
            <consortium name="Ensembl"/>
        </authorList>
    </citation>
    <scope>IDENTIFICATION</scope>
</reference>
<evidence type="ECO:0000256" key="4">
    <source>
        <dbReference type="ARBA" id="ARBA00022793"/>
    </source>
</evidence>
<dbReference type="GO" id="GO:0030170">
    <property type="term" value="F:pyridoxal phosphate binding"/>
    <property type="evidence" value="ECO:0007669"/>
    <property type="project" value="InterPro"/>
</dbReference>
<keyword evidence="6 8" id="KW-0456">Lyase</keyword>
<comment type="subunit">
    <text evidence="3">Homodimer.</text>
</comment>
<dbReference type="OMA" id="MCEIIGW"/>
<dbReference type="Gene3D" id="3.90.1150.170">
    <property type="match status" value="1"/>
</dbReference>
<dbReference type="InterPro" id="IPR015421">
    <property type="entry name" value="PyrdxlP-dep_Trfase_major"/>
</dbReference>
<keyword evidence="4" id="KW-0210">Decarboxylase</keyword>
<dbReference type="Proteomes" id="UP000472276">
    <property type="component" value="Unassembled WGS sequence"/>
</dbReference>
<dbReference type="InterPro" id="IPR015424">
    <property type="entry name" value="PyrdxlP-dep_Trfase"/>
</dbReference>
<evidence type="ECO:0000256" key="1">
    <source>
        <dbReference type="ARBA" id="ARBA00001933"/>
    </source>
</evidence>
<evidence type="ECO:0000256" key="2">
    <source>
        <dbReference type="ARBA" id="ARBA00009533"/>
    </source>
</evidence>
<keyword evidence="9" id="KW-0812">Transmembrane</keyword>
<dbReference type="AlphaFoldDB" id="A0A668T4E7"/>
<dbReference type="GO" id="GO:0009449">
    <property type="term" value="P:gamma-aminobutyric acid biosynthetic process"/>
    <property type="evidence" value="ECO:0007669"/>
    <property type="project" value="TreeGrafter"/>
</dbReference>
<accession>A0A668T4E7</accession>
<feature type="modified residue" description="N6-(pyridoxal phosphate)lysine" evidence="7">
    <location>
        <position position="181"/>
    </location>
</feature>
<dbReference type="GO" id="GO:0004351">
    <property type="term" value="F:glutamate decarboxylase activity"/>
    <property type="evidence" value="ECO:0007669"/>
    <property type="project" value="TreeGrafter"/>
</dbReference>
<dbReference type="Ensembl" id="ENSOABT00000022563.2">
    <property type="protein sequence ID" value="ENSOABP00000021919.1"/>
    <property type="gene ID" value="ENSOABG00000010585.2"/>
</dbReference>
<evidence type="ECO:0000256" key="7">
    <source>
        <dbReference type="PIRSR" id="PIRSR602129-50"/>
    </source>
</evidence>
<dbReference type="PROSITE" id="PS00392">
    <property type="entry name" value="DDC_GAD_HDC_YDC"/>
    <property type="match status" value="1"/>
</dbReference>
<evidence type="ECO:0000313" key="11">
    <source>
        <dbReference type="Proteomes" id="UP000472276"/>
    </source>
</evidence>
<dbReference type="Gene3D" id="3.40.640.10">
    <property type="entry name" value="Type I PLP-dependent aspartate aminotransferase-like (Major domain)"/>
    <property type="match status" value="1"/>
</dbReference>
<dbReference type="SUPFAM" id="SSF53383">
    <property type="entry name" value="PLP-dependent transferases"/>
    <property type="match status" value="1"/>
</dbReference>
<organism evidence="10 11">
    <name type="scientific">Oreochromis aureus</name>
    <name type="common">Israeli tilapia</name>
    <name type="synonym">Chromis aureus</name>
    <dbReference type="NCBI Taxonomy" id="47969"/>
    <lineage>
        <taxon>Eukaryota</taxon>
        <taxon>Metazoa</taxon>
        <taxon>Chordata</taxon>
        <taxon>Craniata</taxon>
        <taxon>Vertebrata</taxon>
        <taxon>Euteleostomi</taxon>
        <taxon>Actinopterygii</taxon>
        <taxon>Neopterygii</taxon>
        <taxon>Teleostei</taxon>
        <taxon>Neoteleostei</taxon>
        <taxon>Acanthomorphata</taxon>
        <taxon>Ovalentaria</taxon>
        <taxon>Cichlomorphae</taxon>
        <taxon>Cichliformes</taxon>
        <taxon>Cichlidae</taxon>
        <taxon>African cichlids</taxon>
        <taxon>Pseudocrenilabrinae</taxon>
        <taxon>Oreochromini</taxon>
        <taxon>Oreochromis</taxon>
    </lineage>
</organism>
<dbReference type="InterPro" id="IPR002129">
    <property type="entry name" value="PyrdxlP-dep_de-COase"/>
</dbReference>
<dbReference type="InterPro" id="IPR021115">
    <property type="entry name" value="Pyridoxal-P_BS"/>
</dbReference>
<feature type="transmembrane region" description="Helical" evidence="9">
    <location>
        <begin position="146"/>
        <end position="173"/>
    </location>
</feature>